<accession>A0ABX3JR51</accession>
<reference evidence="3 4" key="1">
    <citation type="submission" date="2016-12" db="EMBL/GenBank/DDBJ databases">
        <title>Genome sequencing and description of Paenibacillus sp. nov. from high altitude lake in the Indian Trans- Himalayas.</title>
        <authorList>
            <person name="Kiran S."/>
            <person name="Swarnkar M.K."/>
            <person name="Rana A."/>
            <person name="Tewari R."/>
            <person name="Gulati A."/>
        </authorList>
    </citation>
    <scope>NUCLEOTIDE SEQUENCE [LARGE SCALE GENOMIC DNA]</scope>
    <source>
        <strain evidence="3 4">IHBB 9951</strain>
    </source>
</reference>
<keyword evidence="1" id="KW-0238">DNA-binding</keyword>
<dbReference type="PANTHER" id="PTHR46558">
    <property type="entry name" value="TRACRIPTIONAL REGULATORY PROTEIN-RELATED-RELATED"/>
    <property type="match status" value="1"/>
</dbReference>
<sequence length="276" mass="31745">MKETLARNIAIYRKEKGLTQEELAQILGLSFQAVSKWENAQSMPDIALLPELSRTLEVSIDKLLGYTAQDKRITIYEEEYKTQDYYWGTEPNDACYQVLQLMPPTKRLKLLDIGCGEGKDAVFFARNGYEVSAFDVSDAGIEKTRSLAEKTGVYVHVFKADILDFRLDTHYDIIFSSGVLHYIKPEYRKEIFDNYKQFTNENGIHVFNVFVNKPFIAPPPEKEPNAYKWHSGELLTHYRDWLMKDSSEIVFDCHSSGIPHQHAMTKMIAQKITSPG</sequence>
<dbReference type="SUPFAM" id="SSF53335">
    <property type="entry name" value="S-adenosyl-L-methionine-dependent methyltransferases"/>
    <property type="match status" value="1"/>
</dbReference>
<dbReference type="InterPro" id="IPR010982">
    <property type="entry name" value="Lambda_DNA-bd_dom_sf"/>
</dbReference>
<dbReference type="CDD" id="cd00093">
    <property type="entry name" value="HTH_XRE"/>
    <property type="match status" value="1"/>
</dbReference>
<dbReference type="CDD" id="cd02440">
    <property type="entry name" value="AdoMet_MTases"/>
    <property type="match status" value="1"/>
</dbReference>
<proteinExistence type="predicted"/>
<evidence type="ECO:0000313" key="4">
    <source>
        <dbReference type="Proteomes" id="UP000189059"/>
    </source>
</evidence>
<dbReference type="PROSITE" id="PS50943">
    <property type="entry name" value="HTH_CROC1"/>
    <property type="match status" value="1"/>
</dbReference>
<dbReference type="RefSeq" id="WP_077569387.1">
    <property type="nucleotide sequence ID" value="NZ_MRVI01000002.1"/>
</dbReference>
<organism evidence="3 4">
    <name type="scientific">Paenibacillus ihbetae</name>
    <dbReference type="NCBI Taxonomy" id="1870820"/>
    <lineage>
        <taxon>Bacteria</taxon>
        <taxon>Bacillati</taxon>
        <taxon>Bacillota</taxon>
        <taxon>Bacilli</taxon>
        <taxon>Bacillales</taxon>
        <taxon>Paenibacillaceae</taxon>
        <taxon>Paenibacillus</taxon>
    </lineage>
</organism>
<keyword evidence="4" id="KW-1185">Reference proteome</keyword>
<evidence type="ECO:0000259" key="2">
    <source>
        <dbReference type="PROSITE" id="PS50943"/>
    </source>
</evidence>
<feature type="domain" description="HTH cro/C1-type" evidence="2">
    <location>
        <begin position="9"/>
        <end position="63"/>
    </location>
</feature>
<dbReference type="Proteomes" id="UP000189059">
    <property type="component" value="Unassembled WGS sequence"/>
</dbReference>
<evidence type="ECO:0000256" key="1">
    <source>
        <dbReference type="ARBA" id="ARBA00023125"/>
    </source>
</evidence>
<dbReference type="Pfam" id="PF03848">
    <property type="entry name" value="TehB"/>
    <property type="match status" value="1"/>
</dbReference>
<dbReference type="SUPFAM" id="SSF47413">
    <property type="entry name" value="lambda repressor-like DNA-binding domains"/>
    <property type="match status" value="1"/>
</dbReference>
<name>A0ABX3JR51_9BACL</name>
<evidence type="ECO:0000313" key="3">
    <source>
        <dbReference type="EMBL" id="OOC58474.1"/>
    </source>
</evidence>
<dbReference type="EMBL" id="MRVI01000002">
    <property type="protein sequence ID" value="OOC58474.1"/>
    <property type="molecule type" value="Genomic_DNA"/>
</dbReference>
<gene>
    <name evidence="3" type="ORF">BBD40_22455</name>
</gene>
<protein>
    <submittedName>
        <fullName evidence="3">XRE family transcriptional regulator</fullName>
    </submittedName>
</protein>
<dbReference type="Gene3D" id="1.10.260.40">
    <property type="entry name" value="lambda repressor-like DNA-binding domains"/>
    <property type="match status" value="1"/>
</dbReference>
<dbReference type="Gene3D" id="3.40.50.150">
    <property type="entry name" value="Vaccinia Virus protein VP39"/>
    <property type="match status" value="1"/>
</dbReference>
<dbReference type="InterPro" id="IPR001387">
    <property type="entry name" value="Cro/C1-type_HTH"/>
</dbReference>
<comment type="caution">
    <text evidence="3">The sequence shown here is derived from an EMBL/GenBank/DDBJ whole genome shotgun (WGS) entry which is preliminary data.</text>
</comment>
<dbReference type="Pfam" id="PF01381">
    <property type="entry name" value="HTH_3"/>
    <property type="match status" value="1"/>
</dbReference>
<dbReference type="SMART" id="SM00530">
    <property type="entry name" value="HTH_XRE"/>
    <property type="match status" value="1"/>
</dbReference>
<dbReference type="InterPro" id="IPR015985">
    <property type="entry name" value="TehB-like_dom"/>
</dbReference>
<dbReference type="PANTHER" id="PTHR46558:SF11">
    <property type="entry name" value="HTH-TYPE TRANSCRIPTIONAL REGULATOR XRE"/>
    <property type="match status" value="1"/>
</dbReference>
<dbReference type="InterPro" id="IPR029063">
    <property type="entry name" value="SAM-dependent_MTases_sf"/>
</dbReference>